<dbReference type="EMBL" id="AP024425">
    <property type="protein sequence ID" value="BCR92999.1"/>
    <property type="molecule type" value="Genomic_DNA"/>
</dbReference>
<dbReference type="Gene3D" id="1.10.510.10">
    <property type="entry name" value="Transferase(Phosphotransferase) domain 1"/>
    <property type="match status" value="1"/>
</dbReference>
<evidence type="ECO:0008006" key="3">
    <source>
        <dbReference type="Google" id="ProtNLM"/>
    </source>
</evidence>
<protein>
    <recommendedName>
        <fullName evidence="3">Protein kinase domain-containing protein</fullName>
    </recommendedName>
</protein>
<dbReference type="Proteomes" id="UP000661280">
    <property type="component" value="Chromosome 1"/>
</dbReference>
<dbReference type="OrthoDB" id="4185642at2759"/>
<dbReference type="SUPFAM" id="SSF56112">
    <property type="entry name" value="Protein kinase-like (PK-like)"/>
    <property type="match status" value="1"/>
</dbReference>
<dbReference type="Pfam" id="PF06293">
    <property type="entry name" value="Kdo"/>
    <property type="match status" value="1"/>
</dbReference>
<organism evidence="1 2">
    <name type="scientific">Aspergillus kawachii</name>
    <name type="common">White koji mold</name>
    <name type="synonym">Aspergillus awamori var. kawachi</name>
    <dbReference type="NCBI Taxonomy" id="1069201"/>
    <lineage>
        <taxon>Eukaryota</taxon>
        <taxon>Fungi</taxon>
        <taxon>Dikarya</taxon>
        <taxon>Ascomycota</taxon>
        <taxon>Pezizomycotina</taxon>
        <taxon>Eurotiomycetes</taxon>
        <taxon>Eurotiomycetidae</taxon>
        <taxon>Eurotiales</taxon>
        <taxon>Aspergillaceae</taxon>
        <taxon>Aspergillus</taxon>
        <taxon>Aspergillus subgen. Circumdati</taxon>
    </lineage>
</organism>
<dbReference type="AlphaFoldDB" id="A0A7R7VYB4"/>
<sequence>MLNLNDLGSIRCVKESGTSSVFQVSLQARLCLMKVYHAIDKQPWHPSYREIDPYICESAAYGRLKEQGLCQQGIVPDFYGVIDQTNPMQWQPHLNKFLKDKHRPNSILLELIPNLKQIGLESYTENLAAALLSIIQQIHEAGICHCDPYPRHMVVQPETDRVLWIDFDRAQIFNDQSITDRYHSWKEDDPLMTAELLDFLAKDMKLGKLVHAWGYYYHYS</sequence>
<dbReference type="RefSeq" id="XP_041536765.1">
    <property type="nucleotide sequence ID" value="XM_041687323.1"/>
</dbReference>
<keyword evidence="2" id="KW-1185">Reference proteome</keyword>
<name>A0A7R7VYB4_ASPKA</name>
<accession>A0A7R7VYB4</accession>
<reference evidence="1" key="2">
    <citation type="submission" date="2021-02" db="EMBL/GenBank/DDBJ databases">
        <title>Aspergillus luchuensis mut. kawachii IFO 4304 genome sequence.</title>
        <authorList>
            <person name="Mori K."/>
            <person name="Kadooka C."/>
            <person name="Goto M."/>
            <person name="Futagami T."/>
        </authorList>
    </citation>
    <scope>NUCLEOTIDE SEQUENCE</scope>
    <source>
        <strain evidence="1">IFO 4308</strain>
    </source>
</reference>
<reference evidence="1" key="1">
    <citation type="submission" date="2021-01" db="EMBL/GenBank/DDBJ databases">
        <authorList>
            <consortium name="Aspergillus luchuensis mut. kawachii IFO 4304 genome sequencing consortium"/>
            <person name="Kazuki M."/>
            <person name="Futagami T."/>
        </authorList>
    </citation>
    <scope>NUCLEOTIDE SEQUENCE</scope>
    <source>
        <strain evidence="1">IFO 4308</strain>
    </source>
</reference>
<gene>
    <name evidence="1" type="ORF">AKAW2_10045S</name>
</gene>
<evidence type="ECO:0000313" key="2">
    <source>
        <dbReference type="Proteomes" id="UP000661280"/>
    </source>
</evidence>
<dbReference type="GeneID" id="64954324"/>
<proteinExistence type="predicted"/>
<dbReference type="KEGG" id="aluc:AKAW2_10045S"/>
<dbReference type="InterPro" id="IPR011009">
    <property type="entry name" value="Kinase-like_dom_sf"/>
</dbReference>
<evidence type="ECO:0000313" key="1">
    <source>
        <dbReference type="EMBL" id="BCR92999.1"/>
    </source>
</evidence>